<dbReference type="FunFam" id="2.30.30.280:FF:000001">
    <property type="entry name" value="tRNA-specific 2-thiouridylase MnmA"/>
    <property type="match status" value="1"/>
</dbReference>
<dbReference type="GO" id="GO:0002143">
    <property type="term" value="P:tRNA wobble position uridine thiolation"/>
    <property type="evidence" value="ECO:0007669"/>
    <property type="project" value="TreeGrafter"/>
</dbReference>
<feature type="domain" description="tRNA-specific 2-thiouridylase MnmA-like C-terminal" evidence="12">
    <location>
        <begin position="290"/>
        <end position="359"/>
    </location>
</feature>
<dbReference type="PANTHER" id="PTHR11933:SF5">
    <property type="entry name" value="MITOCHONDRIAL TRNA-SPECIFIC 2-THIOURIDYLASE 1"/>
    <property type="match status" value="1"/>
</dbReference>
<keyword evidence="1 11" id="KW-0963">Cytoplasm</keyword>
<keyword evidence="6 11" id="KW-0067">ATP-binding</keyword>
<dbReference type="NCBIfam" id="NF001138">
    <property type="entry name" value="PRK00143.1"/>
    <property type="match status" value="1"/>
</dbReference>
<feature type="region of interest" description="Interaction with tRNA" evidence="11">
    <location>
        <begin position="310"/>
        <end position="311"/>
    </location>
</feature>
<evidence type="ECO:0000313" key="14">
    <source>
        <dbReference type="EMBL" id="GBF34254.1"/>
    </source>
</evidence>
<dbReference type="InterPro" id="IPR046885">
    <property type="entry name" value="MnmA-like_C"/>
</dbReference>
<evidence type="ECO:0000256" key="1">
    <source>
        <dbReference type="ARBA" id="ARBA00022490"/>
    </source>
</evidence>
<dbReference type="GO" id="GO:0005737">
    <property type="term" value="C:cytoplasm"/>
    <property type="evidence" value="ECO:0007669"/>
    <property type="project" value="UniProtKB-SubCell"/>
</dbReference>
<evidence type="ECO:0000256" key="6">
    <source>
        <dbReference type="ARBA" id="ARBA00022840"/>
    </source>
</evidence>
<dbReference type="InterPro" id="IPR014729">
    <property type="entry name" value="Rossmann-like_a/b/a_fold"/>
</dbReference>
<evidence type="ECO:0000256" key="10">
    <source>
        <dbReference type="ARBA" id="ARBA00056575"/>
    </source>
</evidence>
<dbReference type="GO" id="GO:0103016">
    <property type="term" value="F:tRNA-uridine 2-sulfurtransferase activity"/>
    <property type="evidence" value="ECO:0007669"/>
    <property type="project" value="UniProtKB-EC"/>
</dbReference>
<feature type="active site" description="Cysteine persulfide intermediate" evidence="11">
    <location>
        <position position="204"/>
    </location>
</feature>
<dbReference type="FunFam" id="3.40.50.620:FF:000115">
    <property type="entry name" value="tRNA-specific 2-thiouridylase MnmA"/>
    <property type="match status" value="1"/>
</dbReference>
<dbReference type="Pfam" id="PF20258">
    <property type="entry name" value="tRNA_Me_trans_C"/>
    <property type="match status" value="1"/>
</dbReference>
<evidence type="ECO:0000256" key="8">
    <source>
        <dbReference type="ARBA" id="ARBA00023157"/>
    </source>
</evidence>
<dbReference type="Proteomes" id="UP000239549">
    <property type="component" value="Unassembled WGS sequence"/>
</dbReference>
<organism evidence="14 15">
    <name type="scientific">Desulfocucumis palustris</name>
    <dbReference type="NCBI Taxonomy" id="1898651"/>
    <lineage>
        <taxon>Bacteria</taxon>
        <taxon>Bacillati</taxon>
        <taxon>Bacillota</taxon>
        <taxon>Clostridia</taxon>
        <taxon>Eubacteriales</taxon>
        <taxon>Desulfocucumaceae</taxon>
        <taxon>Desulfocucumis</taxon>
    </lineage>
</organism>
<dbReference type="NCBIfam" id="TIGR00420">
    <property type="entry name" value="trmU"/>
    <property type="match status" value="1"/>
</dbReference>
<comment type="caution">
    <text evidence="14">The sequence shown here is derived from an EMBL/GenBank/DDBJ whole genome shotgun (WGS) entry which is preliminary data.</text>
</comment>
<dbReference type="InterPro" id="IPR023382">
    <property type="entry name" value="MnmA-like_central_sf"/>
</dbReference>
<name>A0A2L2XE03_9FIRM</name>
<evidence type="ECO:0000256" key="9">
    <source>
        <dbReference type="ARBA" id="ARBA00051542"/>
    </source>
</evidence>
<comment type="similarity">
    <text evidence="11">Belongs to the MnmA/TRMU family.</text>
</comment>
<keyword evidence="15" id="KW-1185">Reference proteome</keyword>
<dbReference type="Gene3D" id="3.40.50.620">
    <property type="entry name" value="HUPs"/>
    <property type="match status" value="1"/>
</dbReference>
<keyword evidence="4 11" id="KW-0819">tRNA processing</keyword>
<dbReference type="RefSeq" id="WP_104372534.1">
    <property type="nucleotide sequence ID" value="NZ_BFAV01000130.1"/>
</dbReference>
<dbReference type="EMBL" id="BFAV01000130">
    <property type="protein sequence ID" value="GBF34254.1"/>
    <property type="molecule type" value="Genomic_DNA"/>
</dbReference>
<comment type="caution">
    <text evidence="11">Lacks conserved residue(s) required for the propagation of feature annotation.</text>
</comment>
<dbReference type="InterPro" id="IPR004506">
    <property type="entry name" value="MnmA-like"/>
</dbReference>
<keyword evidence="8" id="KW-1015">Disulfide bond</keyword>
<dbReference type="Gene3D" id="2.30.30.280">
    <property type="entry name" value="Adenine nucleotide alpha hydrolases-like domains"/>
    <property type="match status" value="1"/>
</dbReference>
<feature type="binding site" evidence="11">
    <location>
        <position position="36"/>
    </location>
    <ligand>
        <name>ATP</name>
        <dbReference type="ChEBI" id="CHEBI:30616"/>
    </ligand>
</feature>
<dbReference type="OrthoDB" id="9800696at2"/>
<keyword evidence="5 11" id="KW-0547">Nucleotide-binding</keyword>
<keyword evidence="3 11" id="KW-0808">Transferase</keyword>
<keyword evidence="7 11" id="KW-0694">RNA-binding</keyword>
<feature type="binding site" evidence="11">
    <location>
        <begin position="10"/>
        <end position="17"/>
    </location>
    <ligand>
        <name>ATP</name>
        <dbReference type="ChEBI" id="CHEBI:30616"/>
    </ligand>
</feature>
<accession>A0A2L2XE03</accession>
<feature type="active site" description="Nucleophile" evidence="11">
    <location>
        <position position="106"/>
    </location>
</feature>
<gene>
    <name evidence="11" type="primary">mnmA</name>
    <name evidence="14" type="ORF">DCCM_3366</name>
</gene>
<dbReference type="SUPFAM" id="SSF52402">
    <property type="entry name" value="Adenine nucleotide alpha hydrolases-like"/>
    <property type="match status" value="1"/>
</dbReference>
<dbReference type="InterPro" id="IPR046884">
    <property type="entry name" value="MnmA-like_central"/>
</dbReference>
<dbReference type="PANTHER" id="PTHR11933">
    <property type="entry name" value="TRNA 5-METHYLAMINOMETHYL-2-THIOURIDYLATE -METHYLTRANSFERASE"/>
    <property type="match status" value="1"/>
</dbReference>
<dbReference type="CDD" id="cd01998">
    <property type="entry name" value="MnmA_TRMU-like"/>
    <property type="match status" value="1"/>
</dbReference>
<dbReference type="Gene3D" id="2.40.30.10">
    <property type="entry name" value="Translation factors"/>
    <property type="match status" value="1"/>
</dbReference>
<evidence type="ECO:0000256" key="2">
    <source>
        <dbReference type="ARBA" id="ARBA00022555"/>
    </source>
</evidence>
<dbReference type="EC" id="2.8.1.13" evidence="11"/>
<feature type="site" description="Interaction with tRNA" evidence="11">
    <location>
        <position position="131"/>
    </location>
</feature>
<dbReference type="AlphaFoldDB" id="A0A2L2XE03"/>
<dbReference type="GO" id="GO:0005524">
    <property type="term" value="F:ATP binding"/>
    <property type="evidence" value="ECO:0007669"/>
    <property type="project" value="UniProtKB-KW"/>
</dbReference>
<evidence type="ECO:0000313" key="15">
    <source>
        <dbReference type="Proteomes" id="UP000239549"/>
    </source>
</evidence>
<feature type="region of interest" description="Interaction with tRNA" evidence="11">
    <location>
        <begin position="154"/>
        <end position="156"/>
    </location>
</feature>
<keyword evidence="2 11" id="KW-0820">tRNA-binding</keyword>
<evidence type="ECO:0000256" key="11">
    <source>
        <dbReference type="HAMAP-Rule" id="MF_00144"/>
    </source>
</evidence>
<feature type="site" description="Interaction with tRNA" evidence="11">
    <location>
        <position position="343"/>
    </location>
</feature>
<sequence length="360" mass="39911">MGNGKKVVVAMSGGVDSSVTAAILLEKGYEVVGVTMQIWDPGITEVEGEHVGCCSLAAVEDARRVANRLNIPYYVMNFRGAFQEKVVNYFIEEYIAGRTPNPCIACNRYVKFETLLQKALALGADYVATGHYARLFWDPARERHLVRKAVDSRKDQTYVLYNLTQEQIARTLMPLGDYTKEQVRGMAAERGLAVADKPESQEICFVPDDDYTRFLQERAGDRIKPGNFVDMRGNVIGRHRGIPFYTIGQRRGLGSGFGRRMYVVDMDRDTNDVVLGSNDDLYASALEAVDNNYILFEELSGTEPVEAQIRYNGSPSPAVISPLPGGRVRVSFENPQRAITPGQAVVYYRGDLLVGGGTII</sequence>
<dbReference type="Pfam" id="PF03054">
    <property type="entry name" value="tRNA_Me_trans"/>
    <property type="match status" value="1"/>
</dbReference>
<evidence type="ECO:0000256" key="5">
    <source>
        <dbReference type="ARBA" id="ARBA00022741"/>
    </source>
</evidence>
<reference evidence="15" key="1">
    <citation type="submission" date="2018-02" db="EMBL/GenBank/DDBJ databases">
        <title>Genome sequence of Desulfocucumis palustris strain NAW-5.</title>
        <authorList>
            <person name="Watanabe M."/>
            <person name="Kojima H."/>
            <person name="Fukui M."/>
        </authorList>
    </citation>
    <scope>NUCLEOTIDE SEQUENCE [LARGE SCALE GENOMIC DNA]</scope>
    <source>
        <strain evidence="15">NAW-5</strain>
    </source>
</reference>
<evidence type="ECO:0000256" key="3">
    <source>
        <dbReference type="ARBA" id="ARBA00022679"/>
    </source>
</evidence>
<dbReference type="HAMAP" id="MF_00144">
    <property type="entry name" value="tRNA_thiouridyl_MnmA"/>
    <property type="match status" value="1"/>
</dbReference>
<feature type="binding site" evidence="11">
    <location>
        <position position="130"/>
    </location>
    <ligand>
        <name>ATP</name>
        <dbReference type="ChEBI" id="CHEBI:30616"/>
    </ligand>
</feature>
<evidence type="ECO:0000256" key="7">
    <source>
        <dbReference type="ARBA" id="ARBA00022884"/>
    </source>
</evidence>
<evidence type="ECO:0000256" key="4">
    <source>
        <dbReference type="ARBA" id="ARBA00022694"/>
    </source>
</evidence>
<evidence type="ECO:0000259" key="12">
    <source>
        <dbReference type="Pfam" id="PF20258"/>
    </source>
</evidence>
<protein>
    <recommendedName>
        <fullName evidence="11">tRNA-specific 2-thiouridylase MnmA</fullName>
        <ecNumber evidence="11">2.8.1.13</ecNumber>
    </recommendedName>
</protein>
<comment type="function">
    <text evidence="10 11">Catalyzes the 2-thiolation of uridine at the wobble position (U34) of tRNA, leading to the formation of s(2)U34.</text>
</comment>
<dbReference type="Pfam" id="PF20259">
    <property type="entry name" value="tRNA_Me_trans_M"/>
    <property type="match status" value="1"/>
</dbReference>
<evidence type="ECO:0000259" key="13">
    <source>
        <dbReference type="Pfam" id="PF20259"/>
    </source>
</evidence>
<dbReference type="GO" id="GO:0000049">
    <property type="term" value="F:tRNA binding"/>
    <property type="evidence" value="ECO:0007669"/>
    <property type="project" value="UniProtKB-KW"/>
</dbReference>
<proteinExistence type="inferred from homology"/>
<comment type="subcellular location">
    <subcellularLocation>
        <location evidence="11">Cytoplasm</location>
    </subcellularLocation>
</comment>
<comment type="catalytic activity">
    <reaction evidence="9 11">
        <text>S-sulfanyl-L-cysteinyl-[protein] + uridine(34) in tRNA + AH2 + ATP = 2-thiouridine(34) in tRNA + L-cysteinyl-[protein] + A + AMP + diphosphate + H(+)</text>
        <dbReference type="Rhea" id="RHEA:47032"/>
        <dbReference type="Rhea" id="RHEA-COMP:10131"/>
        <dbReference type="Rhea" id="RHEA-COMP:11726"/>
        <dbReference type="Rhea" id="RHEA-COMP:11727"/>
        <dbReference type="Rhea" id="RHEA-COMP:11728"/>
        <dbReference type="ChEBI" id="CHEBI:13193"/>
        <dbReference type="ChEBI" id="CHEBI:15378"/>
        <dbReference type="ChEBI" id="CHEBI:17499"/>
        <dbReference type="ChEBI" id="CHEBI:29950"/>
        <dbReference type="ChEBI" id="CHEBI:30616"/>
        <dbReference type="ChEBI" id="CHEBI:33019"/>
        <dbReference type="ChEBI" id="CHEBI:61963"/>
        <dbReference type="ChEBI" id="CHEBI:65315"/>
        <dbReference type="ChEBI" id="CHEBI:87170"/>
        <dbReference type="ChEBI" id="CHEBI:456215"/>
        <dbReference type="EC" id="2.8.1.13"/>
    </reaction>
</comment>
<feature type="domain" description="tRNA-specific 2-thiouridylase MnmA-like central" evidence="13">
    <location>
        <begin position="213"/>
        <end position="276"/>
    </location>
</feature>